<gene>
    <name evidence="3" type="ORF">NCTC11179_00179</name>
</gene>
<dbReference type="RefSeq" id="WP_115089766.1">
    <property type="nucleotide sequence ID" value="NZ_CP068107.1"/>
</dbReference>
<dbReference type="EMBL" id="UGQL01000001">
    <property type="protein sequence ID" value="STZ26657.1"/>
    <property type="molecule type" value="Genomic_DNA"/>
</dbReference>
<keyword evidence="2" id="KW-1133">Transmembrane helix</keyword>
<dbReference type="GO" id="GO:1990281">
    <property type="term" value="C:efflux pump complex"/>
    <property type="evidence" value="ECO:0007669"/>
    <property type="project" value="TreeGrafter"/>
</dbReference>
<evidence type="ECO:0000256" key="1">
    <source>
        <dbReference type="SAM" id="Coils"/>
    </source>
</evidence>
<organism evidence="3 4">
    <name type="scientific">Myroides odoratus</name>
    <name type="common">Flavobacterium odoratum</name>
    <dbReference type="NCBI Taxonomy" id="256"/>
    <lineage>
        <taxon>Bacteria</taxon>
        <taxon>Pseudomonadati</taxon>
        <taxon>Bacteroidota</taxon>
        <taxon>Flavobacteriia</taxon>
        <taxon>Flavobacteriales</taxon>
        <taxon>Flavobacteriaceae</taxon>
        <taxon>Myroides</taxon>
    </lineage>
</organism>
<feature type="transmembrane region" description="Helical" evidence="2">
    <location>
        <begin position="12"/>
        <end position="29"/>
    </location>
</feature>
<feature type="coiled-coil region" evidence="1">
    <location>
        <begin position="120"/>
        <end position="184"/>
    </location>
</feature>
<sequence length="378" mass="41538">MKNTKVRAQQIIMTVGCIVFLVWVGIRGMNERAGETKETNTTGEEQLPLASEGVQVQPVSEEVIVVNQTYATQMASAPSITMRADRGGELVQLKVDVNSRIEVGQEIALMRVNQGDTLGLGKATRKAKEAKQVVKEQLEQLLAIDRGEDGTEAKDKYEKQYEAYNTAKKEAAVYEEQINKITSSANVVAVEKAIKATSAGVVKQILVGAGRAIEVNQPLLMLQQGQAKAVQIAVTSENYLLLRNHLQQTRAKVVFQDQSALQLPASVLESFTQQSINEDGKIIMTLNVSSIPNIQDIRKLDLSILNIPTKVLDEKALFTRDNTTYIWTVNEANLVEATPVVVVKKEGGKAYVQKGNASWNRVLVGDLKTVKEGDTFEK</sequence>
<evidence type="ECO:0000313" key="4">
    <source>
        <dbReference type="Proteomes" id="UP000255024"/>
    </source>
</evidence>
<keyword evidence="1" id="KW-0175">Coiled coil</keyword>
<evidence type="ECO:0000313" key="3">
    <source>
        <dbReference type="EMBL" id="STZ26657.1"/>
    </source>
</evidence>
<dbReference type="GO" id="GO:0015562">
    <property type="term" value="F:efflux transmembrane transporter activity"/>
    <property type="evidence" value="ECO:0007669"/>
    <property type="project" value="TreeGrafter"/>
</dbReference>
<proteinExistence type="predicted"/>
<keyword evidence="2" id="KW-0812">Transmembrane</keyword>
<protein>
    <submittedName>
        <fullName evidence="3">Efflux transporter, RND family, MFP subunit</fullName>
    </submittedName>
</protein>
<dbReference type="PANTHER" id="PTHR30469">
    <property type="entry name" value="MULTIDRUG RESISTANCE PROTEIN MDTA"/>
    <property type="match status" value="1"/>
</dbReference>
<dbReference type="Proteomes" id="UP000255024">
    <property type="component" value="Unassembled WGS sequence"/>
</dbReference>
<reference evidence="3 4" key="1">
    <citation type="submission" date="2018-06" db="EMBL/GenBank/DDBJ databases">
        <authorList>
            <consortium name="Pathogen Informatics"/>
            <person name="Doyle S."/>
        </authorList>
    </citation>
    <scope>NUCLEOTIDE SEQUENCE [LARGE SCALE GENOMIC DNA]</scope>
    <source>
        <strain evidence="3 4">NCTC11179</strain>
    </source>
</reference>
<dbReference type="AlphaFoldDB" id="A0A378RKH8"/>
<name>A0A378RKH8_MYROD</name>
<keyword evidence="4" id="KW-1185">Reference proteome</keyword>
<evidence type="ECO:0000256" key="2">
    <source>
        <dbReference type="SAM" id="Phobius"/>
    </source>
</evidence>
<accession>A0A378RKH8</accession>
<keyword evidence="2" id="KW-0472">Membrane</keyword>